<comment type="caution">
    <text evidence="1">The sequence shown here is derived from an EMBL/GenBank/DDBJ whole genome shotgun (WGS) entry which is preliminary data.</text>
</comment>
<reference evidence="1 2" key="1">
    <citation type="journal article" date="2017" name="Elife">
        <title>Extensive horizontal gene transfer in cheese-associated bacteria.</title>
        <authorList>
            <person name="Bonham K.S."/>
            <person name="Wolfe B.E."/>
            <person name="Dutton R.J."/>
        </authorList>
    </citation>
    <scope>NUCLEOTIDE SEQUENCE [LARGE SCALE GENOMIC DNA]</scope>
    <source>
        <strain evidence="1 2">JB182</strain>
    </source>
</reference>
<dbReference type="AlphaFoldDB" id="A0A2N7S0H3"/>
<dbReference type="RefSeq" id="WP_102598738.1">
    <property type="nucleotide sequence ID" value="NZ_JABUYH010000021.1"/>
</dbReference>
<accession>A0A2N7S0H3</accession>
<evidence type="ECO:0000313" key="2">
    <source>
        <dbReference type="Proteomes" id="UP000235739"/>
    </source>
</evidence>
<protein>
    <submittedName>
        <fullName evidence="1">Uncharacterized protein</fullName>
    </submittedName>
</protein>
<gene>
    <name evidence="1" type="ORF">CIK84_13335</name>
</gene>
<dbReference type="EMBL" id="PNQX01000002">
    <property type="protein sequence ID" value="PMQ19639.1"/>
    <property type="molecule type" value="Genomic_DNA"/>
</dbReference>
<sequence length="172" mass="19545">MSKADSVFVLTPDPSAVGVLIQNLVEGLWPQTEAQRVELFERLNFSSGDEIEPDDQNSPHQMTYLDLGLEGKQVSFWDTYRGEFLSVSTHLYGAPDPRDALTQSGFEELKRQLTKLYDAPTHPWEDEEQPPCIWRANGREITLQLFDTRDSTVMLTIENETLARIINAEEAS</sequence>
<organism evidence="1 2">
    <name type="scientific">Glutamicibacter arilaitensis</name>
    <dbReference type="NCBI Taxonomy" id="256701"/>
    <lineage>
        <taxon>Bacteria</taxon>
        <taxon>Bacillati</taxon>
        <taxon>Actinomycetota</taxon>
        <taxon>Actinomycetes</taxon>
        <taxon>Micrococcales</taxon>
        <taxon>Micrococcaceae</taxon>
        <taxon>Glutamicibacter</taxon>
    </lineage>
</organism>
<name>A0A2N7S0H3_9MICC</name>
<proteinExistence type="predicted"/>
<evidence type="ECO:0000313" key="1">
    <source>
        <dbReference type="EMBL" id="PMQ19639.1"/>
    </source>
</evidence>
<dbReference type="Proteomes" id="UP000235739">
    <property type="component" value="Unassembled WGS sequence"/>
</dbReference>